<comment type="caution">
    <text evidence="2">The sequence shown here is derived from an EMBL/GenBank/DDBJ whole genome shotgun (WGS) entry which is preliminary data.</text>
</comment>
<dbReference type="Proteomes" id="UP000807342">
    <property type="component" value="Unassembled WGS sequence"/>
</dbReference>
<keyword evidence="3" id="KW-1185">Reference proteome</keyword>
<name>A0A9P5X186_9AGAR</name>
<evidence type="ECO:0000313" key="2">
    <source>
        <dbReference type="EMBL" id="KAF9442427.1"/>
    </source>
</evidence>
<dbReference type="EMBL" id="MU151634">
    <property type="protein sequence ID" value="KAF9442427.1"/>
    <property type="molecule type" value="Genomic_DNA"/>
</dbReference>
<reference evidence="2" key="1">
    <citation type="submission" date="2020-11" db="EMBL/GenBank/DDBJ databases">
        <authorList>
            <consortium name="DOE Joint Genome Institute"/>
            <person name="Ahrendt S."/>
            <person name="Riley R."/>
            <person name="Andreopoulos W."/>
            <person name="Labutti K."/>
            <person name="Pangilinan J."/>
            <person name="Ruiz-Duenas F.J."/>
            <person name="Barrasa J.M."/>
            <person name="Sanchez-Garcia M."/>
            <person name="Camarero S."/>
            <person name="Miyauchi S."/>
            <person name="Serrano A."/>
            <person name="Linde D."/>
            <person name="Babiker R."/>
            <person name="Drula E."/>
            <person name="Ayuso-Fernandez I."/>
            <person name="Pacheco R."/>
            <person name="Padilla G."/>
            <person name="Ferreira P."/>
            <person name="Barriuso J."/>
            <person name="Kellner H."/>
            <person name="Castanera R."/>
            <person name="Alfaro M."/>
            <person name="Ramirez L."/>
            <person name="Pisabarro A.G."/>
            <person name="Kuo A."/>
            <person name="Tritt A."/>
            <person name="Lipzen A."/>
            <person name="He G."/>
            <person name="Yan M."/>
            <person name="Ng V."/>
            <person name="Cullen D."/>
            <person name="Martin F."/>
            <person name="Rosso M.-N."/>
            <person name="Henrissat B."/>
            <person name="Hibbett D."/>
            <person name="Martinez A.T."/>
            <person name="Grigoriev I.V."/>
        </authorList>
    </citation>
    <scope>NUCLEOTIDE SEQUENCE</scope>
    <source>
        <strain evidence="2">MF-IS2</strain>
    </source>
</reference>
<evidence type="ECO:0000313" key="3">
    <source>
        <dbReference type="Proteomes" id="UP000807342"/>
    </source>
</evidence>
<sequence length="59" mass="6641">MLVEGGLMLSLLLLGPMSSKHGLNTLPLVALKTLRSWPMTMITRLPIHSFHFKSSRRQP</sequence>
<keyword evidence="1" id="KW-0732">Signal</keyword>
<evidence type="ECO:0000256" key="1">
    <source>
        <dbReference type="SAM" id="SignalP"/>
    </source>
</evidence>
<protein>
    <submittedName>
        <fullName evidence="2">Uncharacterized protein</fullName>
    </submittedName>
</protein>
<organism evidence="2 3">
    <name type="scientific">Macrolepiota fuliginosa MF-IS2</name>
    <dbReference type="NCBI Taxonomy" id="1400762"/>
    <lineage>
        <taxon>Eukaryota</taxon>
        <taxon>Fungi</taxon>
        <taxon>Dikarya</taxon>
        <taxon>Basidiomycota</taxon>
        <taxon>Agaricomycotina</taxon>
        <taxon>Agaricomycetes</taxon>
        <taxon>Agaricomycetidae</taxon>
        <taxon>Agaricales</taxon>
        <taxon>Agaricineae</taxon>
        <taxon>Agaricaceae</taxon>
        <taxon>Macrolepiota</taxon>
    </lineage>
</organism>
<feature type="chain" id="PRO_5040228709" evidence="1">
    <location>
        <begin position="20"/>
        <end position="59"/>
    </location>
</feature>
<feature type="signal peptide" evidence="1">
    <location>
        <begin position="1"/>
        <end position="19"/>
    </location>
</feature>
<gene>
    <name evidence="2" type="ORF">P691DRAFT_810674</name>
</gene>
<accession>A0A9P5X186</accession>
<proteinExistence type="predicted"/>
<dbReference type="AlphaFoldDB" id="A0A9P5X186"/>